<keyword evidence="3 5" id="KW-0238">DNA-binding</keyword>
<evidence type="ECO:0000256" key="2">
    <source>
        <dbReference type="ARBA" id="ARBA00022908"/>
    </source>
</evidence>
<evidence type="ECO:0000256" key="4">
    <source>
        <dbReference type="ARBA" id="ARBA00023172"/>
    </source>
</evidence>
<feature type="domain" description="Tyr recombinase" evidence="6">
    <location>
        <begin position="134"/>
        <end position="326"/>
    </location>
</feature>
<dbReference type="InterPro" id="IPR050090">
    <property type="entry name" value="Tyrosine_recombinase_XerCD"/>
</dbReference>
<evidence type="ECO:0000256" key="5">
    <source>
        <dbReference type="PROSITE-ProRule" id="PRU01248"/>
    </source>
</evidence>
<reference evidence="8" key="1">
    <citation type="journal article" date="2020" name="mSystems">
        <title>Genome- and Community-Level Interaction Insights into Carbon Utilization and Element Cycling Functions of Hydrothermarchaeota in Hydrothermal Sediment.</title>
        <authorList>
            <person name="Zhou Z."/>
            <person name="Liu Y."/>
            <person name="Xu W."/>
            <person name="Pan J."/>
            <person name="Luo Z.H."/>
            <person name="Li M."/>
        </authorList>
    </citation>
    <scope>NUCLEOTIDE SEQUENCE [LARGE SCALE GENOMIC DNA]</scope>
    <source>
        <strain evidence="8">SpSt-289</strain>
    </source>
</reference>
<evidence type="ECO:0000313" key="8">
    <source>
        <dbReference type="EMBL" id="HDX31253.1"/>
    </source>
</evidence>
<keyword evidence="4" id="KW-0233">DNA recombination</keyword>
<evidence type="ECO:0000256" key="3">
    <source>
        <dbReference type="ARBA" id="ARBA00023125"/>
    </source>
</evidence>
<accession>A0A7C1FKD1</accession>
<dbReference type="EMBL" id="DSMG01000077">
    <property type="protein sequence ID" value="HDX31253.1"/>
    <property type="molecule type" value="Genomic_DNA"/>
</dbReference>
<dbReference type="PANTHER" id="PTHR30349">
    <property type="entry name" value="PHAGE INTEGRASE-RELATED"/>
    <property type="match status" value="1"/>
</dbReference>
<keyword evidence="2" id="KW-0229">DNA integration</keyword>
<dbReference type="PROSITE" id="PS51898">
    <property type="entry name" value="TYR_RECOMBINASE"/>
    <property type="match status" value="1"/>
</dbReference>
<dbReference type="PROSITE" id="PS51900">
    <property type="entry name" value="CB"/>
    <property type="match status" value="1"/>
</dbReference>
<protein>
    <recommendedName>
        <fullName evidence="9">Integrase</fullName>
    </recommendedName>
</protein>
<dbReference type="GO" id="GO:0015074">
    <property type="term" value="P:DNA integration"/>
    <property type="evidence" value="ECO:0007669"/>
    <property type="project" value="UniProtKB-KW"/>
</dbReference>
<sequence>MKNELIPSAPAHPIERPDELAPQPFDAALLAGQLAPSSIAMYQRDFMAYVRFAGNVDAMLDAATLARWRTHLAQETTMSPNTINRMLSAVKRVMREAAAQGYISHETAAAFEDISGVKVAALKERIKENARTRIEPVAMRTVCSAPLYLASAGKGEEGSKRLIGLRDAALLATLASSGLRVSEVATLKQQHIRTKGGGFVVWVRGKNDVEFREAPLSREAYAHIQRWLAARPVQSDYIFTAFDGRGQRASERPMSAVAIWRVVRKYAAEAGLSDVKPHDFRRFVGTQLARTNLRMAQKALGHKRLETTARHYILDELEPGLTDHLY</sequence>
<dbReference type="Pfam" id="PF00589">
    <property type="entry name" value="Phage_integrase"/>
    <property type="match status" value="1"/>
</dbReference>
<dbReference type="GO" id="GO:0003677">
    <property type="term" value="F:DNA binding"/>
    <property type="evidence" value="ECO:0007669"/>
    <property type="project" value="UniProtKB-UniRule"/>
</dbReference>
<dbReference type="InterPro" id="IPR010998">
    <property type="entry name" value="Integrase_recombinase_N"/>
</dbReference>
<dbReference type="InterPro" id="IPR013762">
    <property type="entry name" value="Integrase-like_cat_sf"/>
</dbReference>
<dbReference type="InterPro" id="IPR044068">
    <property type="entry name" value="CB"/>
</dbReference>
<dbReference type="Pfam" id="PF02899">
    <property type="entry name" value="Phage_int_SAM_1"/>
    <property type="match status" value="1"/>
</dbReference>
<comment type="similarity">
    <text evidence="1">Belongs to the 'phage' integrase family.</text>
</comment>
<dbReference type="InterPro" id="IPR011010">
    <property type="entry name" value="DNA_brk_join_enz"/>
</dbReference>
<name>A0A7C1FKD1_9CHLR</name>
<dbReference type="GO" id="GO:0006310">
    <property type="term" value="P:DNA recombination"/>
    <property type="evidence" value="ECO:0007669"/>
    <property type="project" value="UniProtKB-KW"/>
</dbReference>
<evidence type="ECO:0008006" key="9">
    <source>
        <dbReference type="Google" id="ProtNLM"/>
    </source>
</evidence>
<feature type="domain" description="Core-binding (CB)" evidence="7">
    <location>
        <begin position="16"/>
        <end position="98"/>
    </location>
</feature>
<comment type="caution">
    <text evidence="8">The sequence shown here is derived from an EMBL/GenBank/DDBJ whole genome shotgun (WGS) entry which is preliminary data.</text>
</comment>
<dbReference type="AlphaFoldDB" id="A0A7C1FKD1"/>
<dbReference type="Gene3D" id="1.10.443.10">
    <property type="entry name" value="Intergrase catalytic core"/>
    <property type="match status" value="1"/>
</dbReference>
<organism evidence="8">
    <name type="scientific">Caldilinea aerophila</name>
    <dbReference type="NCBI Taxonomy" id="133453"/>
    <lineage>
        <taxon>Bacteria</taxon>
        <taxon>Bacillati</taxon>
        <taxon>Chloroflexota</taxon>
        <taxon>Caldilineae</taxon>
        <taxon>Caldilineales</taxon>
        <taxon>Caldilineaceae</taxon>
        <taxon>Caldilinea</taxon>
    </lineage>
</organism>
<evidence type="ECO:0000259" key="6">
    <source>
        <dbReference type="PROSITE" id="PS51898"/>
    </source>
</evidence>
<evidence type="ECO:0000259" key="7">
    <source>
        <dbReference type="PROSITE" id="PS51900"/>
    </source>
</evidence>
<dbReference type="SUPFAM" id="SSF56349">
    <property type="entry name" value="DNA breaking-rejoining enzymes"/>
    <property type="match status" value="1"/>
</dbReference>
<dbReference type="PANTHER" id="PTHR30349:SF41">
    <property type="entry name" value="INTEGRASE_RECOMBINASE PROTEIN MJ0367-RELATED"/>
    <property type="match status" value="1"/>
</dbReference>
<dbReference type="InterPro" id="IPR004107">
    <property type="entry name" value="Integrase_SAM-like_N"/>
</dbReference>
<proteinExistence type="inferred from homology"/>
<evidence type="ECO:0000256" key="1">
    <source>
        <dbReference type="ARBA" id="ARBA00008857"/>
    </source>
</evidence>
<dbReference type="Gene3D" id="1.10.150.130">
    <property type="match status" value="1"/>
</dbReference>
<dbReference type="InterPro" id="IPR002104">
    <property type="entry name" value="Integrase_catalytic"/>
</dbReference>
<gene>
    <name evidence="8" type="ORF">ENQ20_07125</name>
</gene>